<evidence type="ECO:0000256" key="5">
    <source>
        <dbReference type="ARBA" id="ARBA00023136"/>
    </source>
</evidence>
<evidence type="ECO:0000259" key="7">
    <source>
        <dbReference type="Pfam" id="PF01895"/>
    </source>
</evidence>
<dbReference type="SUPFAM" id="SSF109755">
    <property type="entry name" value="PhoU-like"/>
    <property type="match status" value="1"/>
</dbReference>
<accession>A0A9X4M6R7</accession>
<keyword evidence="3 6" id="KW-0812">Transmembrane</keyword>
<dbReference type="Pfam" id="PF01895">
    <property type="entry name" value="PhoU"/>
    <property type="match status" value="2"/>
</dbReference>
<feature type="transmembrane region" description="Helical" evidence="6">
    <location>
        <begin position="289"/>
        <end position="313"/>
    </location>
</feature>
<evidence type="ECO:0000256" key="4">
    <source>
        <dbReference type="ARBA" id="ARBA00022989"/>
    </source>
</evidence>
<dbReference type="NCBIfam" id="NF037997">
    <property type="entry name" value="Na_Pi_symport"/>
    <property type="match status" value="1"/>
</dbReference>
<proteinExistence type="predicted"/>
<dbReference type="InterPro" id="IPR003841">
    <property type="entry name" value="Na/Pi_transpt"/>
</dbReference>
<evidence type="ECO:0000313" key="8">
    <source>
        <dbReference type="EMBL" id="MDG3493773.1"/>
    </source>
</evidence>
<feature type="domain" description="PhoU" evidence="7">
    <location>
        <begin position="457"/>
        <end position="540"/>
    </location>
</feature>
<reference evidence="8" key="1">
    <citation type="submission" date="2019-05" db="EMBL/GenBank/DDBJ databases">
        <title>Whole genome sequencing of Pseudanabaena catenata USMAC16.</title>
        <authorList>
            <person name="Khan Z."/>
            <person name="Omar W.M."/>
            <person name="Convey P."/>
            <person name="Merican F."/>
            <person name="Najimudin N."/>
        </authorList>
    </citation>
    <scope>NUCLEOTIDE SEQUENCE</scope>
    <source>
        <strain evidence="8">USMAC16</strain>
    </source>
</reference>
<dbReference type="Pfam" id="PF02690">
    <property type="entry name" value="Na_Pi_cotrans"/>
    <property type="match status" value="2"/>
</dbReference>
<dbReference type="GO" id="GO:0044341">
    <property type="term" value="P:sodium-dependent phosphate transport"/>
    <property type="evidence" value="ECO:0007669"/>
    <property type="project" value="InterPro"/>
</dbReference>
<dbReference type="GO" id="GO:0005886">
    <property type="term" value="C:plasma membrane"/>
    <property type="evidence" value="ECO:0007669"/>
    <property type="project" value="UniProtKB-SubCell"/>
</dbReference>
<organism evidence="8 9">
    <name type="scientific">Pseudanabaena catenata USMAC16</name>
    <dbReference type="NCBI Taxonomy" id="1855837"/>
    <lineage>
        <taxon>Bacteria</taxon>
        <taxon>Bacillati</taxon>
        <taxon>Cyanobacteriota</taxon>
        <taxon>Cyanophyceae</taxon>
        <taxon>Pseudanabaenales</taxon>
        <taxon>Pseudanabaenaceae</taxon>
        <taxon>Pseudanabaena</taxon>
    </lineage>
</organism>
<keyword evidence="2" id="KW-1003">Cell membrane</keyword>
<feature type="transmembrane region" description="Helical" evidence="6">
    <location>
        <begin position="179"/>
        <end position="207"/>
    </location>
</feature>
<evidence type="ECO:0000256" key="1">
    <source>
        <dbReference type="ARBA" id="ARBA00004651"/>
    </source>
</evidence>
<feature type="transmembrane region" description="Helical" evidence="6">
    <location>
        <begin position="140"/>
        <end position="158"/>
    </location>
</feature>
<dbReference type="InterPro" id="IPR026022">
    <property type="entry name" value="PhoU_dom"/>
</dbReference>
<protein>
    <submittedName>
        <fullName evidence="8">Na/Pi cotransporter family protein</fullName>
    </submittedName>
</protein>
<sequence length="544" mass="58928">MLQTNDPTQLLVLLLGGSMLLLYGVKLITDSMEHAFGTKLQLAMMTLANRPLTAFGVGVVVTMITQSSTATASIMIGLVSAQLIPLAAAIVILLGASVGSTLIVQLLAFRFTDYALEFLGIGATVAFLSRKTKLRDIGHAVFSFGLVIVGLWMIGISSTPIADSSITRAIMQTLAQSPLVLVLLGMLLAAVFVSSIAAIGIVIVLASGGALPLTAALAVMLGANIGTTITPLLTALGQTNRLGRRLGVIYMGTRLVGVLVAMLLLNPLATLLTQILPNPATQVAIAHMAFNVILAIVFVPLADKLATLASGLWREPDKTKKSKKTLYYLDPDALTLPAVALSQAMREVLRMSDLTTEMLQLSIQAFEEGTKDLPKRIGNLDDRLDKLDAAIKNFLIQLNDASLNEEQARRELCLLHISTELEAIGDIVDRQLMRLARRKRRKQIAFPQPQWNDIVSYHREVLGLLQRVLAGVATQDIEIAEEVLAYRQYLNQIKREMYLRHLQQLSSGEPTDLDASSIHLEMVNAMSRISSHTCSIARAVQGDL</sequence>
<keyword evidence="4 6" id="KW-1133">Transmembrane helix</keyword>
<feature type="transmembrane region" description="Helical" evidence="6">
    <location>
        <begin position="83"/>
        <end position="104"/>
    </location>
</feature>
<dbReference type="Proteomes" id="UP001152872">
    <property type="component" value="Unassembled WGS sequence"/>
</dbReference>
<dbReference type="Gene3D" id="1.20.58.220">
    <property type="entry name" value="Phosphate transport system protein phou homolog 2, domain 2"/>
    <property type="match status" value="1"/>
</dbReference>
<dbReference type="AlphaFoldDB" id="A0A9X4M6R7"/>
<dbReference type="GO" id="GO:0005436">
    <property type="term" value="F:sodium:phosphate symporter activity"/>
    <property type="evidence" value="ECO:0007669"/>
    <property type="project" value="InterPro"/>
</dbReference>
<evidence type="ECO:0000256" key="2">
    <source>
        <dbReference type="ARBA" id="ARBA00022475"/>
    </source>
</evidence>
<evidence type="ECO:0000256" key="6">
    <source>
        <dbReference type="SAM" id="Phobius"/>
    </source>
</evidence>
<evidence type="ECO:0000256" key="3">
    <source>
        <dbReference type="ARBA" id="ARBA00022692"/>
    </source>
</evidence>
<comment type="subcellular location">
    <subcellularLocation>
        <location evidence="1">Cell membrane</location>
        <topology evidence="1">Multi-pass membrane protein</topology>
    </subcellularLocation>
</comment>
<dbReference type="PANTHER" id="PTHR10010:SF46">
    <property type="entry name" value="SODIUM-DEPENDENT PHOSPHATE TRANSPORT PROTEIN 2B"/>
    <property type="match status" value="1"/>
</dbReference>
<name>A0A9X4M6R7_9CYAN</name>
<comment type="caution">
    <text evidence="8">The sequence shown here is derived from an EMBL/GenBank/DDBJ whole genome shotgun (WGS) entry which is preliminary data.</text>
</comment>
<feature type="transmembrane region" description="Helical" evidence="6">
    <location>
        <begin position="12"/>
        <end position="31"/>
    </location>
</feature>
<dbReference type="EMBL" id="VBTY01000021">
    <property type="protein sequence ID" value="MDG3493773.1"/>
    <property type="molecule type" value="Genomic_DNA"/>
</dbReference>
<feature type="transmembrane region" description="Helical" evidence="6">
    <location>
        <begin position="52"/>
        <end position="77"/>
    </location>
</feature>
<feature type="transmembrane region" description="Helical" evidence="6">
    <location>
        <begin position="213"/>
        <end position="236"/>
    </location>
</feature>
<dbReference type="PANTHER" id="PTHR10010">
    <property type="entry name" value="SOLUTE CARRIER FAMILY 34 SODIUM PHOSPHATE , MEMBER 2-RELATED"/>
    <property type="match status" value="1"/>
</dbReference>
<dbReference type="InterPro" id="IPR038078">
    <property type="entry name" value="PhoU-like_sf"/>
</dbReference>
<dbReference type="RefSeq" id="WP_009625824.1">
    <property type="nucleotide sequence ID" value="NZ_VBTY01000021.1"/>
</dbReference>
<evidence type="ECO:0000313" key="9">
    <source>
        <dbReference type="Proteomes" id="UP001152872"/>
    </source>
</evidence>
<keyword evidence="5 6" id="KW-0472">Membrane</keyword>
<gene>
    <name evidence="8" type="ORF">FEV09_04310</name>
</gene>
<feature type="domain" description="PhoU" evidence="7">
    <location>
        <begin position="348"/>
        <end position="427"/>
    </location>
</feature>
<feature type="transmembrane region" description="Helical" evidence="6">
    <location>
        <begin position="248"/>
        <end position="269"/>
    </location>
</feature>
<keyword evidence="9" id="KW-1185">Reference proteome</keyword>